<name>A0AA38L396_TAXCH</name>
<dbReference type="Proteomes" id="UP000824469">
    <property type="component" value="Unassembled WGS sequence"/>
</dbReference>
<keyword evidence="2" id="KW-1185">Reference proteome</keyword>
<evidence type="ECO:0000313" key="1">
    <source>
        <dbReference type="EMBL" id="KAH9312411.1"/>
    </source>
</evidence>
<proteinExistence type="predicted"/>
<evidence type="ECO:0000313" key="2">
    <source>
        <dbReference type="Proteomes" id="UP000824469"/>
    </source>
</evidence>
<feature type="non-terminal residue" evidence="1">
    <location>
        <position position="1"/>
    </location>
</feature>
<reference evidence="1 2" key="1">
    <citation type="journal article" date="2021" name="Nat. Plants">
        <title>The Taxus genome provides insights into paclitaxel biosynthesis.</title>
        <authorList>
            <person name="Xiong X."/>
            <person name="Gou J."/>
            <person name="Liao Q."/>
            <person name="Li Y."/>
            <person name="Zhou Q."/>
            <person name="Bi G."/>
            <person name="Li C."/>
            <person name="Du R."/>
            <person name="Wang X."/>
            <person name="Sun T."/>
            <person name="Guo L."/>
            <person name="Liang H."/>
            <person name="Lu P."/>
            <person name="Wu Y."/>
            <person name="Zhang Z."/>
            <person name="Ro D.K."/>
            <person name="Shang Y."/>
            <person name="Huang S."/>
            <person name="Yan J."/>
        </authorList>
    </citation>
    <scope>NUCLEOTIDE SEQUENCE [LARGE SCALE GENOMIC DNA]</scope>
    <source>
        <strain evidence="1">Ta-2019</strain>
    </source>
</reference>
<feature type="non-terminal residue" evidence="1">
    <location>
        <position position="71"/>
    </location>
</feature>
<gene>
    <name evidence="1" type="ORF">KI387_027446</name>
</gene>
<dbReference type="AlphaFoldDB" id="A0AA38L396"/>
<dbReference type="PANTHER" id="PTHR45835">
    <property type="entry name" value="YALI0A06105P"/>
    <property type="match status" value="1"/>
</dbReference>
<protein>
    <submittedName>
        <fullName evidence="1">Uncharacterized protein</fullName>
    </submittedName>
</protein>
<accession>A0AA38L396</accession>
<dbReference type="EMBL" id="JAHRHJ020000006">
    <property type="protein sequence ID" value="KAH9312411.1"/>
    <property type="molecule type" value="Genomic_DNA"/>
</dbReference>
<sequence>KVKAEHQHPTGLLLLHVIPEWKCDTISMEFVGGLPMSGYHHDAIMVMVEKLKKVAHFSLVKTNYIASVVAW</sequence>
<dbReference type="PANTHER" id="PTHR45835:SF99">
    <property type="entry name" value="CHROMO DOMAIN-CONTAINING PROTEIN-RELATED"/>
    <property type="match status" value="1"/>
</dbReference>
<comment type="caution">
    <text evidence="1">The sequence shown here is derived from an EMBL/GenBank/DDBJ whole genome shotgun (WGS) entry which is preliminary data.</text>
</comment>
<organism evidence="1 2">
    <name type="scientific">Taxus chinensis</name>
    <name type="common">Chinese yew</name>
    <name type="synonym">Taxus wallichiana var. chinensis</name>
    <dbReference type="NCBI Taxonomy" id="29808"/>
    <lineage>
        <taxon>Eukaryota</taxon>
        <taxon>Viridiplantae</taxon>
        <taxon>Streptophyta</taxon>
        <taxon>Embryophyta</taxon>
        <taxon>Tracheophyta</taxon>
        <taxon>Spermatophyta</taxon>
        <taxon>Pinopsida</taxon>
        <taxon>Pinidae</taxon>
        <taxon>Conifers II</taxon>
        <taxon>Cupressales</taxon>
        <taxon>Taxaceae</taxon>
        <taxon>Taxus</taxon>
    </lineage>
</organism>